<comment type="caution">
    <text evidence="2">The sequence shown here is derived from an EMBL/GenBank/DDBJ whole genome shotgun (WGS) entry which is preliminary data.</text>
</comment>
<keyword evidence="3" id="KW-1185">Reference proteome</keyword>
<dbReference type="GeneID" id="85387226"/>
<dbReference type="RefSeq" id="XP_060366804.1">
    <property type="nucleotide sequence ID" value="XM_060503327.1"/>
</dbReference>
<feature type="compositionally biased region" description="Polar residues" evidence="1">
    <location>
        <begin position="568"/>
        <end position="577"/>
    </location>
</feature>
<feature type="compositionally biased region" description="Polar residues" evidence="1">
    <location>
        <begin position="128"/>
        <end position="137"/>
    </location>
</feature>
<feature type="compositionally biased region" description="Low complexity" evidence="1">
    <location>
        <begin position="81"/>
        <end position="93"/>
    </location>
</feature>
<evidence type="ECO:0000313" key="2">
    <source>
        <dbReference type="EMBL" id="KAK1726749.1"/>
    </source>
</evidence>
<proteinExistence type="predicted"/>
<feature type="compositionally biased region" description="Basic and acidic residues" evidence="1">
    <location>
        <begin position="101"/>
        <end position="127"/>
    </location>
</feature>
<feature type="compositionally biased region" description="Low complexity" evidence="1">
    <location>
        <begin position="287"/>
        <end position="299"/>
    </location>
</feature>
<feature type="compositionally biased region" description="Low complexity" evidence="1">
    <location>
        <begin position="227"/>
        <end position="241"/>
    </location>
</feature>
<dbReference type="Proteomes" id="UP001244207">
    <property type="component" value="Unassembled WGS sequence"/>
</dbReference>
<feature type="compositionally biased region" description="Polar residues" evidence="1">
    <location>
        <begin position="28"/>
        <end position="37"/>
    </location>
</feature>
<evidence type="ECO:0000256" key="1">
    <source>
        <dbReference type="SAM" id="MobiDB-lite"/>
    </source>
</evidence>
<evidence type="ECO:0000313" key="3">
    <source>
        <dbReference type="Proteomes" id="UP001244207"/>
    </source>
</evidence>
<feature type="compositionally biased region" description="Polar residues" evidence="1">
    <location>
        <begin position="185"/>
        <end position="217"/>
    </location>
</feature>
<feature type="compositionally biased region" description="Polar residues" evidence="1">
    <location>
        <begin position="523"/>
        <end position="537"/>
    </location>
</feature>
<dbReference type="AlphaFoldDB" id="A0AAD8XG70"/>
<feature type="non-terminal residue" evidence="2">
    <location>
        <position position="1"/>
    </location>
</feature>
<organism evidence="2 3">
    <name type="scientific">Glomerella acutata</name>
    <name type="common">Colletotrichum acutatum</name>
    <dbReference type="NCBI Taxonomy" id="27357"/>
    <lineage>
        <taxon>Eukaryota</taxon>
        <taxon>Fungi</taxon>
        <taxon>Dikarya</taxon>
        <taxon>Ascomycota</taxon>
        <taxon>Pezizomycotina</taxon>
        <taxon>Sordariomycetes</taxon>
        <taxon>Hypocreomycetidae</taxon>
        <taxon>Glomerellales</taxon>
        <taxon>Glomerellaceae</taxon>
        <taxon>Colletotrichum</taxon>
        <taxon>Colletotrichum acutatum species complex</taxon>
    </lineage>
</organism>
<feature type="region of interest" description="Disordered" evidence="1">
    <location>
        <begin position="467"/>
        <end position="597"/>
    </location>
</feature>
<dbReference type="EMBL" id="JAHMHS010000030">
    <property type="protein sequence ID" value="KAK1726749.1"/>
    <property type="molecule type" value="Genomic_DNA"/>
</dbReference>
<feature type="compositionally biased region" description="Basic residues" evidence="1">
    <location>
        <begin position="174"/>
        <end position="184"/>
    </location>
</feature>
<gene>
    <name evidence="2" type="ORF">BDZ83DRAFT_531679</name>
</gene>
<feature type="compositionally biased region" description="Low complexity" evidence="1">
    <location>
        <begin position="578"/>
        <end position="597"/>
    </location>
</feature>
<reference evidence="2" key="1">
    <citation type="submission" date="2021-12" db="EMBL/GenBank/DDBJ databases">
        <title>Comparative genomics, transcriptomics and evolutionary studies reveal genomic signatures of adaptation to plant cell wall in hemibiotrophic fungi.</title>
        <authorList>
            <consortium name="DOE Joint Genome Institute"/>
            <person name="Baroncelli R."/>
            <person name="Diaz J.F."/>
            <person name="Benocci T."/>
            <person name="Peng M."/>
            <person name="Battaglia E."/>
            <person name="Haridas S."/>
            <person name="Andreopoulos W."/>
            <person name="Labutti K."/>
            <person name="Pangilinan J."/>
            <person name="Floch G.L."/>
            <person name="Makela M.R."/>
            <person name="Henrissat B."/>
            <person name="Grigoriev I.V."/>
            <person name="Crouch J.A."/>
            <person name="De Vries R.P."/>
            <person name="Sukno S.A."/>
            <person name="Thon M.R."/>
        </authorList>
    </citation>
    <scope>NUCLEOTIDE SEQUENCE</scope>
    <source>
        <strain evidence="2">CBS 112980</strain>
    </source>
</reference>
<protein>
    <submittedName>
        <fullName evidence="2">Uncharacterized protein</fullName>
    </submittedName>
</protein>
<feature type="region of interest" description="Disordered" evidence="1">
    <location>
        <begin position="1"/>
        <end position="440"/>
    </location>
</feature>
<accession>A0AAD8XG70</accession>
<name>A0AAD8XG70_GLOAC</name>
<feature type="compositionally biased region" description="Basic and acidic residues" evidence="1">
    <location>
        <begin position="541"/>
        <end position="559"/>
    </location>
</feature>
<feature type="compositionally biased region" description="Polar residues" evidence="1">
    <location>
        <begin position="362"/>
        <end position="384"/>
    </location>
</feature>
<feature type="compositionally biased region" description="Polar residues" evidence="1">
    <location>
        <begin position="484"/>
        <end position="512"/>
    </location>
</feature>
<sequence>MTESQDEAFLTPPQGPATPISPDEVFENASQEPTLVDSQVDLLESKPQETFAEDQQNRGPESPAEPETTSSKKSKKKAKKAAAAAAAAFAAAATLEPAVEDATKDSDKKDTKDETVTDESITDKTVTDIENPNTTISDKIGEMEQSSQEPTASGEFATDSKISEEADPGPTVTKKGKKKKKGKKSSTLDPESSLENSADVANTREQSAYLTSPSGEPSSDEIPFPQAGTPTEAEWPTATTAGKKKRKSVTWAPELESFSTIVEPEPEIPHEDDNGLETASNTESDSISEASSAVEPSSVQDASRAGKLPEAGSPGDVPTSQGLDEDVDQQTATYVAEKDLDSDGQAQVHPAGEPSEEALPTLQDTTANPSDDVPSSTGLNTTTRGVAGEPMDSLTREPSTPAFSSEGGAEVANEKGAGSNAQTGEVGSQDPGLHAGVEPIDDKLLENTQNWRIADAQAVGPALTDSALERLEAGDPLQPPVTALANQDTNTAIPQPLGQGTQEGQVPSQTSLEVGKKSDAGITDSTAETETLLQDVQQLDKISDVEKKEEEKKDQRDEFDSLAANVGFSGQSDLSESLGQPILPEPQLEPLSETLPG</sequence>